<name>Q1ZKC0_PHOAS</name>
<reference evidence="2 3" key="1">
    <citation type="journal article" date="2009" name="Proc. Natl. Acad. Sci. U.S.A.">
        <title>The genomic basis of trophic strategy in marine bacteria.</title>
        <authorList>
            <person name="Lauro F.M."/>
            <person name="McDougald D."/>
            <person name="Thomas T."/>
            <person name="Williams T.J."/>
            <person name="Egan S."/>
            <person name="Rice S."/>
            <person name="DeMaere M.Z."/>
            <person name="Ting L."/>
            <person name="Ertan H."/>
            <person name="Johnson J."/>
            <person name="Ferriera S."/>
            <person name="Lapidus A."/>
            <person name="Anderson I."/>
            <person name="Kyrpides N."/>
            <person name="Munk A.C."/>
            <person name="Detter C."/>
            <person name="Han C.S."/>
            <person name="Brown M.V."/>
            <person name="Robb F.T."/>
            <person name="Kjelleberg S."/>
            <person name="Cavicchioli R."/>
        </authorList>
    </citation>
    <scope>NUCLEOTIDE SEQUENCE [LARGE SCALE GENOMIC DNA]</scope>
    <source>
        <strain evidence="2 3">S14</strain>
    </source>
</reference>
<feature type="non-terminal residue" evidence="2">
    <location>
        <position position="1"/>
    </location>
</feature>
<dbReference type="SUPFAM" id="SSF102645">
    <property type="entry name" value="CoaB-like"/>
    <property type="match status" value="1"/>
</dbReference>
<accession>Q1ZKC0</accession>
<dbReference type="HOGENOM" id="CLU_3073399_0_0_6"/>
<dbReference type="Pfam" id="PF04127">
    <property type="entry name" value="DFP"/>
    <property type="match status" value="1"/>
</dbReference>
<evidence type="ECO:0000259" key="1">
    <source>
        <dbReference type="Pfam" id="PF04127"/>
    </source>
</evidence>
<dbReference type="Proteomes" id="UP000001603">
    <property type="component" value="Unassembled WGS sequence"/>
</dbReference>
<sequence>DVSVQDQGFNSDNNALHLYWSNGDKALPLAAKSELGLQLINEIINLYQQAKQ</sequence>
<feature type="domain" description="DNA/pantothenate metabolism flavoprotein C-terminal" evidence="1">
    <location>
        <begin position="1"/>
        <end position="45"/>
    </location>
</feature>
<dbReference type="EMBL" id="AAOJ01000017">
    <property type="protein sequence ID" value="EAS62558.1"/>
    <property type="molecule type" value="Genomic_DNA"/>
</dbReference>
<comment type="caution">
    <text evidence="2">The sequence shown here is derived from an EMBL/GenBank/DDBJ whole genome shotgun (WGS) entry which is preliminary data.</text>
</comment>
<dbReference type="InterPro" id="IPR035929">
    <property type="entry name" value="CoaB-like_sf"/>
</dbReference>
<dbReference type="AlphaFoldDB" id="Q1ZKC0"/>
<organism evidence="2 3">
    <name type="scientific">Photobacterium angustum (strain S14 / CCUG 15956)</name>
    <name type="common">Vibrio sp. (strain S14 / CCUG 15956)</name>
    <dbReference type="NCBI Taxonomy" id="314292"/>
    <lineage>
        <taxon>Bacteria</taxon>
        <taxon>Pseudomonadati</taxon>
        <taxon>Pseudomonadota</taxon>
        <taxon>Gammaproteobacteria</taxon>
        <taxon>Vibrionales</taxon>
        <taxon>Vibrionaceae</taxon>
        <taxon>Photobacterium</taxon>
    </lineage>
</organism>
<gene>
    <name evidence="2" type="ORF">VAS14_21682</name>
</gene>
<protein>
    <submittedName>
        <fullName evidence="2">Phosphopantothenoylcysteine synthase/decarboxylase</fullName>
    </submittedName>
</protein>
<dbReference type="eggNOG" id="COG0452">
    <property type="taxonomic scope" value="Bacteria"/>
</dbReference>
<dbReference type="InterPro" id="IPR007085">
    <property type="entry name" value="DNA/pantothenate-metab_flavo_C"/>
</dbReference>
<proteinExistence type="predicted"/>
<evidence type="ECO:0000313" key="2">
    <source>
        <dbReference type="EMBL" id="EAS62558.1"/>
    </source>
</evidence>
<evidence type="ECO:0000313" key="3">
    <source>
        <dbReference type="Proteomes" id="UP000001603"/>
    </source>
</evidence>